<evidence type="ECO:0000256" key="1">
    <source>
        <dbReference type="SAM" id="Phobius"/>
    </source>
</evidence>
<feature type="transmembrane region" description="Helical" evidence="1">
    <location>
        <begin position="26"/>
        <end position="43"/>
    </location>
</feature>
<name>A0ABT8CN72_9VIBR</name>
<keyword evidence="1" id="KW-0812">Transmembrane</keyword>
<comment type="caution">
    <text evidence="2">The sequence shown here is derived from an EMBL/GenBank/DDBJ whole genome shotgun (WGS) entry which is preliminary data.</text>
</comment>
<keyword evidence="1" id="KW-0472">Membrane</keyword>
<organism evidence="2 3">
    <name type="scientific">Vibrio artabrorum</name>
    <dbReference type="NCBI Taxonomy" id="446374"/>
    <lineage>
        <taxon>Bacteria</taxon>
        <taxon>Pseudomonadati</taxon>
        <taxon>Pseudomonadota</taxon>
        <taxon>Gammaproteobacteria</taxon>
        <taxon>Vibrionales</taxon>
        <taxon>Vibrionaceae</taxon>
        <taxon>Vibrio</taxon>
    </lineage>
</organism>
<keyword evidence="3" id="KW-1185">Reference proteome</keyword>
<evidence type="ECO:0008006" key="4">
    <source>
        <dbReference type="Google" id="ProtNLM"/>
    </source>
</evidence>
<evidence type="ECO:0000313" key="3">
    <source>
        <dbReference type="Proteomes" id="UP001223712"/>
    </source>
</evidence>
<evidence type="ECO:0000313" key="2">
    <source>
        <dbReference type="EMBL" id="MDN3701876.1"/>
    </source>
</evidence>
<dbReference type="Proteomes" id="UP001223712">
    <property type="component" value="Unassembled WGS sequence"/>
</dbReference>
<reference evidence="3" key="1">
    <citation type="journal article" date="2019" name="Int. J. Syst. Evol. Microbiol.">
        <title>The Global Catalogue of Microorganisms (GCM) 10K type strain sequencing project: providing services to taxonomists for standard genome sequencing and annotation.</title>
        <authorList>
            <consortium name="The Broad Institute Genomics Platform"/>
            <consortium name="The Broad Institute Genome Sequencing Center for Infectious Disease"/>
            <person name="Wu L."/>
            <person name="Ma J."/>
        </authorList>
    </citation>
    <scope>NUCLEOTIDE SEQUENCE [LARGE SCALE GENOMIC DNA]</scope>
    <source>
        <strain evidence="3">CECT 7226</strain>
    </source>
</reference>
<proteinExistence type="predicted"/>
<gene>
    <name evidence="2" type="ORF">QWY96_15080</name>
</gene>
<feature type="transmembrane region" description="Helical" evidence="1">
    <location>
        <begin position="6"/>
        <end position="21"/>
    </location>
</feature>
<dbReference type="EMBL" id="JAUFQY010000002">
    <property type="protein sequence ID" value="MDN3701876.1"/>
    <property type="molecule type" value="Genomic_DNA"/>
</dbReference>
<keyword evidence="1" id="KW-1133">Transmembrane helix</keyword>
<accession>A0ABT8CN72</accession>
<dbReference type="InterPro" id="IPR003474">
    <property type="entry name" value="Glcn_transporter"/>
</dbReference>
<protein>
    <recommendedName>
        <fullName evidence="4">Gluconate transporter</fullName>
    </recommendedName>
</protein>
<sequence>MSDISLILTAVGSIIVLLFLVMKVRLHAVVALIIVSMGAGLFQA</sequence>
<dbReference type="Pfam" id="PF02447">
    <property type="entry name" value="GntP_permease"/>
    <property type="match status" value="1"/>
</dbReference>